<evidence type="ECO:0008006" key="5">
    <source>
        <dbReference type="Google" id="ProtNLM"/>
    </source>
</evidence>
<evidence type="ECO:0000256" key="2">
    <source>
        <dbReference type="SAM" id="MobiDB-lite"/>
    </source>
</evidence>
<gene>
    <name evidence="3" type="ORF">PVAP13_1KG049200</name>
</gene>
<dbReference type="SUPFAM" id="SSF56371">
    <property type="entry name" value="Ribosome inactivating proteins (RIP)"/>
    <property type="match status" value="1"/>
</dbReference>
<feature type="compositionally biased region" description="Acidic residues" evidence="2">
    <location>
        <begin position="360"/>
        <end position="386"/>
    </location>
</feature>
<feature type="compositionally biased region" description="Acidic residues" evidence="2">
    <location>
        <begin position="394"/>
        <end position="422"/>
    </location>
</feature>
<feature type="region of interest" description="Disordered" evidence="2">
    <location>
        <begin position="359"/>
        <end position="430"/>
    </location>
</feature>
<name>A0A8T0X2S8_PANVG</name>
<dbReference type="InterPro" id="IPR016138">
    <property type="entry name" value="Ribosome_inactivat_prot_sub1"/>
</dbReference>
<dbReference type="GO" id="GO:0017148">
    <property type="term" value="P:negative regulation of translation"/>
    <property type="evidence" value="ECO:0007669"/>
    <property type="project" value="UniProtKB-KW"/>
</dbReference>
<keyword evidence="1" id="KW-0652">Protein synthesis inhibitor</keyword>
<keyword evidence="1" id="KW-0378">Hydrolase</keyword>
<keyword evidence="1" id="KW-0800">Toxin</keyword>
<comment type="caution">
    <text evidence="3">The sequence shown here is derived from an EMBL/GenBank/DDBJ whole genome shotgun (WGS) entry which is preliminary data.</text>
</comment>
<dbReference type="InterPro" id="IPR001574">
    <property type="entry name" value="Ribosome_inactivat_prot"/>
</dbReference>
<dbReference type="Proteomes" id="UP000823388">
    <property type="component" value="Chromosome 1K"/>
</dbReference>
<dbReference type="Gene3D" id="3.40.420.10">
    <property type="entry name" value="Ricin (A subunit), domain 1"/>
    <property type="match status" value="1"/>
</dbReference>
<dbReference type="GO" id="GO:0090729">
    <property type="term" value="F:toxin activity"/>
    <property type="evidence" value="ECO:0007669"/>
    <property type="project" value="UniProtKB-KW"/>
</dbReference>
<keyword evidence="4" id="KW-1185">Reference proteome</keyword>
<organism evidence="3 4">
    <name type="scientific">Panicum virgatum</name>
    <name type="common">Blackwell switchgrass</name>
    <dbReference type="NCBI Taxonomy" id="38727"/>
    <lineage>
        <taxon>Eukaryota</taxon>
        <taxon>Viridiplantae</taxon>
        <taxon>Streptophyta</taxon>
        <taxon>Embryophyta</taxon>
        <taxon>Tracheophyta</taxon>
        <taxon>Spermatophyta</taxon>
        <taxon>Magnoliopsida</taxon>
        <taxon>Liliopsida</taxon>
        <taxon>Poales</taxon>
        <taxon>Poaceae</taxon>
        <taxon>PACMAD clade</taxon>
        <taxon>Panicoideae</taxon>
        <taxon>Panicodae</taxon>
        <taxon>Paniceae</taxon>
        <taxon>Panicinae</taxon>
        <taxon>Panicum</taxon>
        <taxon>Panicum sect. Hiantes</taxon>
    </lineage>
</organism>
<accession>A0A8T0X2S8</accession>
<reference evidence="3" key="1">
    <citation type="submission" date="2020-05" db="EMBL/GenBank/DDBJ databases">
        <title>WGS assembly of Panicum virgatum.</title>
        <authorList>
            <person name="Lovell J.T."/>
            <person name="Jenkins J."/>
            <person name="Shu S."/>
            <person name="Juenger T.E."/>
            <person name="Schmutz J."/>
        </authorList>
    </citation>
    <scope>NUCLEOTIDE SEQUENCE</scope>
    <source>
        <strain evidence="3">AP13</strain>
    </source>
</reference>
<dbReference type="InterPro" id="IPR036041">
    <property type="entry name" value="Ribosome-inact_prot_sf"/>
</dbReference>
<evidence type="ECO:0000256" key="1">
    <source>
        <dbReference type="RuleBase" id="RU004915"/>
    </source>
</evidence>
<dbReference type="GO" id="GO:0006952">
    <property type="term" value="P:defense response"/>
    <property type="evidence" value="ECO:0007669"/>
    <property type="project" value="UniProtKB-KW"/>
</dbReference>
<evidence type="ECO:0000313" key="4">
    <source>
        <dbReference type="Proteomes" id="UP000823388"/>
    </source>
</evidence>
<dbReference type="Pfam" id="PF00161">
    <property type="entry name" value="RIP"/>
    <property type="match status" value="1"/>
</dbReference>
<dbReference type="GO" id="GO:0030598">
    <property type="term" value="F:rRNA N-glycosylase activity"/>
    <property type="evidence" value="ECO:0007669"/>
    <property type="project" value="UniProtKB-EC"/>
</dbReference>
<dbReference type="AlphaFoldDB" id="A0A8T0X2S8"/>
<sequence>MKLVEFIMDIIDEMEVSNRATICLDQSDDGTEFESLKSVLGGIGAIRAWCFKYGLRFDVSRIYGPNLIIYSTPAGGTFYLTIKYLGRSLTLLLAGRSLYIRGWRDGLNGAFEISMGTETPYMLGNVTTISIPENYRFLSPGTSVGQTWMGPDALRYAFETLYKCQGKRSRDLKRAIGILAVHIAKAARIQCVLKAECRSFLSYDQTTLDGAPEHHSGSVLQERKNSFWINEYGESCYKNMGDTEHRLNGTVPPGIENRQGDDVGSSIEVFREVRIVLRDACREAATEEKPPMVEDPSDYYNRKILSSKGLKAGMKWSRSRQERGGQRKKRPLDEFSVGGGDRGSDLIALLLENWLPEVDKEQEEIKEEEDKEQEEEPKEEEDGEQEVEIKAEAYEEQEQEIEEEADEEQEQEIEEETDEEQADPSHGDFLSHFPGVRKFIEKQLNQVRSVERVPIQPFTTTFTPSSTDVVVSSVRQMQMSTEEESLFSLRAKMRSRSLQRPSRVLSQPSLVRAGHFISRFLRFRFVL</sequence>
<dbReference type="EMBL" id="CM029037">
    <property type="protein sequence ID" value="KAG2656041.1"/>
    <property type="molecule type" value="Genomic_DNA"/>
</dbReference>
<comment type="similarity">
    <text evidence="1">Belongs to the ribosome-inactivating protein family.</text>
</comment>
<protein>
    <recommendedName>
        <fullName evidence="5">rRNA N-glycosidase</fullName>
    </recommendedName>
</protein>
<feature type="region of interest" description="Disordered" evidence="2">
    <location>
        <begin position="311"/>
        <end position="342"/>
    </location>
</feature>
<proteinExistence type="inferred from homology"/>
<evidence type="ECO:0000313" key="3">
    <source>
        <dbReference type="EMBL" id="KAG2656041.1"/>
    </source>
</evidence>
<comment type="catalytic activity">
    <reaction evidence="1">
        <text>Endohydrolysis of the N-glycosidic bond at one specific adenosine on the 28S rRNA.</text>
        <dbReference type="EC" id="3.2.2.22"/>
    </reaction>
</comment>
<keyword evidence="1" id="KW-0611">Plant defense</keyword>